<name>A0A4Z2E920_9TELE</name>
<protein>
    <submittedName>
        <fullName evidence="1">Ubiquitin-like-conjugating enzyme ATG3</fullName>
    </submittedName>
</protein>
<organism evidence="1 2">
    <name type="scientific">Liparis tanakae</name>
    <name type="common">Tanaka's snailfish</name>
    <dbReference type="NCBI Taxonomy" id="230148"/>
    <lineage>
        <taxon>Eukaryota</taxon>
        <taxon>Metazoa</taxon>
        <taxon>Chordata</taxon>
        <taxon>Craniata</taxon>
        <taxon>Vertebrata</taxon>
        <taxon>Euteleostomi</taxon>
        <taxon>Actinopterygii</taxon>
        <taxon>Neopterygii</taxon>
        <taxon>Teleostei</taxon>
        <taxon>Neoteleostei</taxon>
        <taxon>Acanthomorphata</taxon>
        <taxon>Eupercaria</taxon>
        <taxon>Perciformes</taxon>
        <taxon>Cottioidei</taxon>
        <taxon>Cottales</taxon>
        <taxon>Liparidae</taxon>
        <taxon>Liparis</taxon>
    </lineage>
</organism>
<comment type="caution">
    <text evidence="1">The sequence shown here is derived from an EMBL/GenBank/DDBJ whole genome shotgun (WGS) entry which is preliminary data.</text>
</comment>
<sequence length="89" mass="9357">MEYSDELEAIIEEDDGDGGWVDTYHNSGVTDAVGEISLDNSKVCSTDEERHVCSWSTAHQGLWVSSGPGGPARGSGLVLVLVVQHGALG</sequence>
<proteinExistence type="predicted"/>
<gene>
    <name evidence="1" type="primary">atg3_1</name>
    <name evidence="1" type="ORF">EYF80_064801</name>
</gene>
<dbReference type="EMBL" id="SRLO01013527">
    <property type="protein sequence ID" value="TNN25070.1"/>
    <property type="molecule type" value="Genomic_DNA"/>
</dbReference>
<keyword evidence="2" id="KW-1185">Reference proteome</keyword>
<accession>A0A4Z2E920</accession>
<dbReference type="OrthoDB" id="1584384at2759"/>
<evidence type="ECO:0000313" key="2">
    <source>
        <dbReference type="Proteomes" id="UP000314294"/>
    </source>
</evidence>
<evidence type="ECO:0000313" key="1">
    <source>
        <dbReference type="EMBL" id="TNN25070.1"/>
    </source>
</evidence>
<dbReference type="AlphaFoldDB" id="A0A4Z2E920"/>
<reference evidence="1 2" key="1">
    <citation type="submission" date="2019-03" db="EMBL/GenBank/DDBJ databases">
        <title>First draft genome of Liparis tanakae, snailfish: a comprehensive survey of snailfish specific genes.</title>
        <authorList>
            <person name="Kim W."/>
            <person name="Song I."/>
            <person name="Jeong J.-H."/>
            <person name="Kim D."/>
            <person name="Kim S."/>
            <person name="Ryu S."/>
            <person name="Song J.Y."/>
            <person name="Lee S.K."/>
        </authorList>
    </citation>
    <scope>NUCLEOTIDE SEQUENCE [LARGE SCALE GENOMIC DNA]</scope>
    <source>
        <tissue evidence="1">Muscle</tissue>
    </source>
</reference>
<dbReference type="Proteomes" id="UP000314294">
    <property type="component" value="Unassembled WGS sequence"/>
</dbReference>